<dbReference type="EMBL" id="BKCP01005439">
    <property type="protein sequence ID" value="GER38078.1"/>
    <property type="molecule type" value="Genomic_DNA"/>
</dbReference>
<evidence type="ECO:0000313" key="2">
    <source>
        <dbReference type="Proteomes" id="UP000325081"/>
    </source>
</evidence>
<keyword evidence="1" id="KW-0282">Flagellum</keyword>
<keyword evidence="1" id="KW-0966">Cell projection</keyword>
<reference evidence="2" key="1">
    <citation type="journal article" date="2019" name="Curr. Biol.">
        <title>Genome Sequence of Striga asiatica Provides Insight into the Evolution of Plant Parasitism.</title>
        <authorList>
            <person name="Yoshida S."/>
            <person name="Kim S."/>
            <person name="Wafula E.K."/>
            <person name="Tanskanen J."/>
            <person name="Kim Y.M."/>
            <person name="Honaas L."/>
            <person name="Yang Z."/>
            <person name="Spallek T."/>
            <person name="Conn C.E."/>
            <person name="Ichihashi Y."/>
            <person name="Cheong K."/>
            <person name="Cui S."/>
            <person name="Der J.P."/>
            <person name="Gundlach H."/>
            <person name="Jiao Y."/>
            <person name="Hori C."/>
            <person name="Ishida J.K."/>
            <person name="Kasahara H."/>
            <person name="Kiba T."/>
            <person name="Kim M.S."/>
            <person name="Koo N."/>
            <person name="Laohavisit A."/>
            <person name="Lee Y.H."/>
            <person name="Lumba S."/>
            <person name="McCourt P."/>
            <person name="Mortimer J.C."/>
            <person name="Mutuku J.M."/>
            <person name="Nomura T."/>
            <person name="Sasaki-Sekimoto Y."/>
            <person name="Seto Y."/>
            <person name="Wang Y."/>
            <person name="Wakatake T."/>
            <person name="Sakakibara H."/>
            <person name="Demura T."/>
            <person name="Yamaguchi S."/>
            <person name="Yoneyama K."/>
            <person name="Manabe R.I."/>
            <person name="Nelson D.C."/>
            <person name="Schulman A.H."/>
            <person name="Timko M.P."/>
            <person name="dePamphilis C.W."/>
            <person name="Choi D."/>
            <person name="Shirasu K."/>
        </authorList>
    </citation>
    <scope>NUCLEOTIDE SEQUENCE [LARGE SCALE GENOMIC DNA]</scope>
    <source>
        <strain evidence="2">cv. UVA1</strain>
    </source>
</reference>
<accession>A0A5A7PZT0</accession>
<dbReference type="Proteomes" id="UP000325081">
    <property type="component" value="Unassembled WGS sequence"/>
</dbReference>
<organism evidence="1 2">
    <name type="scientific">Striga asiatica</name>
    <name type="common">Asiatic witchweed</name>
    <name type="synonym">Buchnera asiatica</name>
    <dbReference type="NCBI Taxonomy" id="4170"/>
    <lineage>
        <taxon>Eukaryota</taxon>
        <taxon>Viridiplantae</taxon>
        <taxon>Streptophyta</taxon>
        <taxon>Embryophyta</taxon>
        <taxon>Tracheophyta</taxon>
        <taxon>Spermatophyta</taxon>
        <taxon>Magnoliopsida</taxon>
        <taxon>eudicotyledons</taxon>
        <taxon>Gunneridae</taxon>
        <taxon>Pentapetalae</taxon>
        <taxon>asterids</taxon>
        <taxon>lamiids</taxon>
        <taxon>Lamiales</taxon>
        <taxon>Orobanchaceae</taxon>
        <taxon>Buchnereae</taxon>
        <taxon>Striga</taxon>
    </lineage>
</organism>
<keyword evidence="1" id="KW-0969">Cilium</keyword>
<gene>
    <name evidence="1" type="ORF">STAS_14533</name>
</gene>
<name>A0A5A7PZT0_STRAF</name>
<protein>
    <submittedName>
        <fullName evidence="1">Flagellar assembly factor FliW</fullName>
    </submittedName>
</protein>
<proteinExistence type="predicted"/>
<comment type="caution">
    <text evidence="1">The sequence shown here is derived from an EMBL/GenBank/DDBJ whole genome shotgun (WGS) entry which is preliminary data.</text>
</comment>
<keyword evidence="2" id="KW-1185">Reference proteome</keyword>
<evidence type="ECO:0000313" key="1">
    <source>
        <dbReference type="EMBL" id="GER38078.1"/>
    </source>
</evidence>
<dbReference type="AlphaFoldDB" id="A0A5A7PZT0"/>
<sequence>MESSLIKQLGVNEIREEALNNYITETEDIHRIPLRSMHTCLDQRCSFVPADQHLEVSDYGFLLLDGIGERGFDVPAYYHELLQLLGFVHLRRKPCTHEFPNNHIAENDVAMG</sequence>